<dbReference type="OMA" id="GMIGSNM"/>
<comment type="similarity">
    <text evidence="1">Belongs to the LDH/MDH superfamily. MDH type 2 family.</text>
</comment>
<evidence type="ECO:0000256" key="4">
    <source>
        <dbReference type="ARBA" id="ARBA00023027"/>
    </source>
</evidence>
<dbReference type="RefSeq" id="XP_004040089.1">
    <property type="nucleotide sequence ID" value="XM_004040041.1"/>
</dbReference>
<feature type="binding site" evidence="7">
    <location>
        <begin position="14"/>
        <end position="20"/>
    </location>
    <ligand>
        <name>NAD(+)</name>
        <dbReference type="ChEBI" id="CHEBI:57540"/>
    </ligand>
</feature>
<dbReference type="EMBL" id="GL983045">
    <property type="protein sequence ID" value="EGR34785.1"/>
    <property type="molecule type" value="Genomic_DNA"/>
</dbReference>
<evidence type="ECO:0000259" key="10">
    <source>
        <dbReference type="Pfam" id="PF00056"/>
    </source>
</evidence>
<dbReference type="Gene3D" id="3.40.50.720">
    <property type="entry name" value="NAD(P)-binding Rossmann-like Domain"/>
    <property type="match status" value="1"/>
</dbReference>
<dbReference type="FunFam" id="3.90.110.10:FF:000002">
    <property type="entry name" value="Malate dehydrogenase"/>
    <property type="match status" value="1"/>
</dbReference>
<feature type="active site" description="Proton acceptor" evidence="5">
    <location>
        <position position="190"/>
    </location>
</feature>
<feature type="domain" description="Lactate/malate dehydrogenase C-terminal" evidence="11">
    <location>
        <begin position="159"/>
        <end position="327"/>
    </location>
</feature>
<evidence type="ECO:0000256" key="2">
    <source>
        <dbReference type="ARBA" id="ARBA00012995"/>
    </source>
</evidence>
<keyword evidence="3 8" id="KW-0560">Oxidoreductase</keyword>
<dbReference type="Pfam" id="PF00056">
    <property type="entry name" value="Ldh_1_N"/>
    <property type="match status" value="1"/>
</dbReference>
<dbReference type="SUPFAM" id="SSF51735">
    <property type="entry name" value="NAD(P)-binding Rossmann-fold domains"/>
    <property type="match status" value="1"/>
</dbReference>
<keyword evidence="9" id="KW-0816">Tricarboxylic acid cycle</keyword>
<dbReference type="InterPro" id="IPR010945">
    <property type="entry name" value="Malate_DH_type2"/>
</dbReference>
<feature type="domain" description="Lactate/malate dehydrogenase N-terminal" evidence="10">
    <location>
        <begin position="10"/>
        <end position="155"/>
    </location>
</feature>
<evidence type="ECO:0000256" key="9">
    <source>
        <dbReference type="RuleBase" id="RU003405"/>
    </source>
</evidence>
<comment type="catalytic activity">
    <reaction evidence="9">
        <text>(S)-malate + NAD(+) = oxaloacetate + NADH + H(+)</text>
        <dbReference type="Rhea" id="RHEA:21432"/>
        <dbReference type="ChEBI" id="CHEBI:15378"/>
        <dbReference type="ChEBI" id="CHEBI:15589"/>
        <dbReference type="ChEBI" id="CHEBI:16452"/>
        <dbReference type="ChEBI" id="CHEBI:57540"/>
        <dbReference type="ChEBI" id="CHEBI:57945"/>
        <dbReference type="EC" id="1.1.1.37"/>
    </reaction>
</comment>
<feature type="binding site" evidence="7">
    <location>
        <position position="45"/>
    </location>
    <ligand>
        <name>NAD(+)</name>
        <dbReference type="ChEBI" id="CHEBI:57540"/>
    </ligand>
</feature>
<dbReference type="InterPro" id="IPR001557">
    <property type="entry name" value="L-lactate/malate_DH"/>
</dbReference>
<dbReference type="InParanoid" id="G0QJ20"/>
<evidence type="ECO:0000259" key="11">
    <source>
        <dbReference type="Pfam" id="PF02866"/>
    </source>
</evidence>
<dbReference type="InterPro" id="IPR015955">
    <property type="entry name" value="Lactate_DH/Glyco_Ohase_4_C"/>
</dbReference>
<proteinExistence type="inferred from homology"/>
<dbReference type="FunFam" id="3.40.50.720:FF:000010">
    <property type="entry name" value="Malate dehydrogenase"/>
    <property type="match status" value="1"/>
</dbReference>
<accession>G0QJ20</accession>
<evidence type="ECO:0000256" key="8">
    <source>
        <dbReference type="RuleBase" id="RU003369"/>
    </source>
</evidence>
<feature type="binding site" evidence="6">
    <location>
        <position position="134"/>
    </location>
    <ligand>
        <name>substrate</name>
    </ligand>
</feature>
<dbReference type="eggNOG" id="KOG1496">
    <property type="taxonomic scope" value="Eukaryota"/>
</dbReference>
<reference evidence="12 13" key="1">
    <citation type="submission" date="2011-07" db="EMBL/GenBank/DDBJ databases">
        <authorList>
            <person name="Coyne R."/>
            <person name="Brami D."/>
            <person name="Johnson J."/>
            <person name="Hostetler J."/>
            <person name="Hannick L."/>
            <person name="Clark T."/>
            <person name="Cassidy-Hanley D."/>
            <person name="Inman J."/>
        </authorList>
    </citation>
    <scope>NUCLEOTIDE SEQUENCE [LARGE SCALE GENOMIC DNA]</scope>
    <source>
        <strain evidence="12 13">G5</strain>
    </source>
</reference>
<feature type="binding site" evidence="7">
    <location>
        <position position="108"/>
    </location>
    <ligand>
        <name>NAD(+)</name>
        <dbReference type="ChEBI" id="CHEBI:57540"/>
    </ligand>
</feature>
<dbReference type="PROSITE" id="PS00068">
    <property type="entry name" value="MDH"/>
    <property type="match status" value="1"/>
</dbReference>
<dbReference type="InterPro" id="IPR011274">
    <property type="entry name" value="Malate_DH_NAD-dep_euk"/>
</dbReference>
<dbReference type="GO" id="GO:0006108">
    <property type="term" value="P:malate metabolic process"/>
    <property type="evidence" value="ECO:0007669"/>
    <property type="project" value="InterPro"/>
</dbReference>
<protein>
    <recommendedName>
        <fullName evidence="2 9">Malate dehydrogenase</fullName>
        <ecNumber evidence="2 9">1.1.1.37</ecNumber>
    </recommendedName>
</protein>
<gene>
    <name evidence="12" type="ORF">IMG5_001990</name>
</gene>
<dbReference type="PANTHER" id="PTHR23382">
    <property type="entry name" value="MALATE DEHYDROGENASE"/>
    <property type="match status" value="1"/>
</dbReference>
<feature type="binding site" evidence="6">
    <location>
        <position position="101"/>
    </location>
    <ligand>
        <name>substrate</name>
    </ligand>
</feature>
<dbReference type="OrthoDB" id="4069699at2759"/>
<keyword evidence="13" id="KW-1185">Reference proteome</keyword>
<dbReference type="GeneID" id="14910984"/>
<feature type="binding site" evidence="6">
    <location>
        <position position="165"/>
    </location>
    <ligand>
        <name>substrate</name>
    </ligand>
</feature>
<feature type="binding site" evidence="7">
    <location>
        <begin position="132"/>
        <end position="134"/>
    </location>
    <ligand>
        <name>NAD(+)</name>
        <dbReference type="ChEBI" id="CHEBI:57540"/>
    </ligand>
</feature>
<dbReference type="Proteomes" id="UP000008983">
    <property type="component" value="Unassembled WGS sequence"/>
</dbReference>
<feature type="binding site" evidence="6">
    <location>
        <position position="95"/>
    </location>
    <ligand>
        <name>substrate</name>
    </ligand>
</feature>
<dbReference type="Pfam" id="PF02866">
    <property type="entry name" value="Ldh_1_C"/>
    <property type="match status" value="1"/>
</dbReference>
<dbReference type="InterPro" id="IPR036291">
    <property type="entry name" value="NAD(P)-bd_dom_sf"/>
</dbReference>
<dbReference type="InterPro" id="IPR001252">
    <property type="entry name" value="Malate_DH_AS"/>
</dbReference>
<dbReference type="GO" id="GO:0030060">
    <property type="term" value="F:L-malate dehydrogenase (NAD+) activity"/>
    <property type="evidence" value="ECO:0007669"/>
    <property type="project" value="UniProtKB-EC"/>
</dbReference>
<dbReference type="SUPFAM" id="SSF56327">
    <property type="entry name" value="LDH C-terminal domain-like"/>
    <property type="match status" value="1"/>
</dbReference>
<evidence type="ECO:0000313" key="13">
    <source>
        <dbReference type="Proteomes" id="UP000008983"/>
    </source>
</evidence>
<evidence type="ECO:0000313" key="12">
    <source>
        <dbReference type="EMBL" id="EGR34785.1"/>
    </source>
</evidence>
<evidence type="ECO:0000256" key="7">
    <source>
        <dbReference type="PIRSR" id="PIRSR000102-3"/>
    </source>
</evidence>
<dbReference type="GO" id="GO:0006099">
    <property type="term" value="P:tricarboxylic acid cycle"/>
    <property type="evidence" value="ECO:0007669"/>
    <property type="project" value="UniProtKB-KW"/>
</dbReference>
<evidence type="ECO:0000256" key="1">
    <source>
        <dbReference type="ARBA" id="ARBA00009613"/>
    </source>
</evidence>
<name>G0QJ20_ICHMU</name>
<dbReference type="NCBIfam" id="TIGR01759">
    <property type="entry name" value="MalateDH-SF1"/>
    <property type="match status" value="1"/>
</dbReference>
<dbReference type="FunCoup" id="G0QJ20">
    <property type="interactions" value="17"/>
</dbReference>
<dbReference type="PIRSF" id="PIRSF000102">
    <property type="entry name" value="Lac_mal_DH"/>
    <property type="match status" value="1"/>
</dbReference>
<evidence type="ECO:0000256" key="5">
    <source>
        <dbReference type="PIRSR" id="PIRSR000102-1"/>
    </source>
</evidence>
<dbReference type="EC" id="1.1.1.37" evidence="2 9"/>
<dbReference type="Gene3D" id="3.90.110.10">
    <property type="entry name" value="Lactate dehydrogenase/glycoside hydrolase, family 4, C-terminal"/>
    <property type="match status" value="1"/>
</dbReference>
<dbReference type="InterPro" id="IPR001236">
    <property type="entry name" value="Lactate/malate_DH_N"/>
</dbReference>
<dbReference type="CDD" id="cd01336">
    <property type="entry name" value="MDH_cytoplasmic_cytosolic"/>
    <property type="match status" value="1"/>
</dbReference>
<dbReference type="InterPro" id="IPR022383">
    <property type="entry name" value="Lactate/malate_DH_C"/>
</dbReference>
<dbReference type="NCBIfam" id="NF003916">
    <property type="entry name" value="PRK05442.1"/>
    <property type="match status" value="1"/>
</dbReference>
<keyword evidence="4 7" id="KW-0520">NAD</keyword>
<dbReference type="AlphaFoldDB" id="G0QJ20"/>
<dbReference type="STRING" id="857967.G0QJ20"/>
<organism evidence="12 13">
    <name type="scientific">Ichthyophthirius multifiliis</name>
    <name type="common">White spot disease agent</name>
    <name type="synonym">Ich</name>
    <dbReference type="NCBI Taxonomy" id="5932"/>
    <lineage>
        <taxon>Eukaryota</taxon>
        <taxon>Sar</taxon>
        <taxon>Alveolata</taxon>
        <taxon>Ciliophora</taxon>
        <taxon>Intramacronucleata</taxon>
        <taxon>Oligohymenophorea</taxon>
        <taxon>Hymenostomatida</taxon>
        <taxon>Ophryoglenina</taxon>
        <taxon>Ichthyophthirius</taxon>
    </lineage>
</organism>
<evidence type="ECO:0000256" key="6">
    <source>
        <dbReference type="PIRSR" id="PIRSR000102-2"/>
    </source>
</evidence>
<evidence type="ECO:0000256" key="3">
    <source>
        <dbReference type="ARBA" id="ARBA00023002"/>
    </source>
</evidence>
<sequence>MHQNEKKLIVCVTGAAGQIGYAFLPLLLTGQCFGPNTKISLRLLDIPQCEQILKGVELELQDGAYPLLVDVNSGSNPEVLFKDADVVVFIGGVPRKPGMERKDLLKINGTNFITQGKALDQVAKKTCKSIVVANPANTNCLLLAETAKSIPKQNFSALTRLDHNRALAQIAEKCKVNINNVKNIIIWGNHSTTQYPDVNHGQVNGQNIRSIVNDDQYLNTEFIQRVQKRGGELLALRQNSSVMSAANAVKDHLYDWYFGTKQGQFVSMAVYSNGQYYGVPAGLIYSFPVTCENFEFKIVDGLNIDDFSRQKMNLTTQELQEEKNDAFQ</sequence>